<dbReference type="SUPFAM" id="SSF56112">
    <property type="entry name" value="Protein kinase-like (PK-like)"/>
    <property type="match status" value="1"/>
</dbReference>
<dbReference type="GO" id="GO:0050321">
    <property type="term" value="F:tau-protein kinase activity"/>
    <property type="evidence" value="ECO:0007669"/>
    <property type="project" value="TreeGrafter"/>
</dbReference>
<dbReference type="InterPro" id="IPR000719">
    <property type="entry name" value="Prot_kinase_dom"/>
</dbReference>
<dbReference type="PANTHER" id="PTHR24346">
    <property type="entry name" value="MAP/MICROTUBULE AFFINITY-REGULATING KINASE"/>
    <property type="match status" value="1"/>
</dbReference>
<organism evidence="18 19">
    <name type="scientific">Patella caerulea</name>
    <name type="common">Rayed Mediterranean limpet</name>
    <dbReference type="NCBI Taxonomy" id="87958"/>
    <lineage>
        <taxon>Eukaryota</taxon>
        <taxon>Metazoa</taxon>
        <taxon>Spiralia</taxon>
        <taxon>Lophotrochozoa</taxon>
        <taxon>Mollusca</taxon>
        <taxon>Gastropoda</taxon>
        <taxon>Patellogastropoda</taxon>
        <taxon>Patelloidea</taxon>
        <taxon>Patellidae</taxon>
        <taxon>Patella</taxon>
    </lineage>
</organism>
<evidence type="ECO:0000256" key="11">
    <source>
        <dbReference type="ARBA" id="ARBA00022842"/>
    </source>
</evidence>
<keyword evidence="10 14" id="KW-0067">ATP-binding</keyword>
<comment type="similarity">
    <text evidence="15">Belongs to the protein kinase superfamily.</text>
</comment>
<keyword evidence="4" id="KW-0597">Phosphoprotein</keyword>
<dbReference type="InterPro" id="IPR008271">
    <property type="entry name" value="Ser/Thr_kinase_AS"/>
</dbReference>
<keyword evidence="8" id="KW-0418">Kinase</keyword>
<keyword evidence="13" id="KW-0744">Spermatogenesis</keyword>
<keyword evidence="11" id="KW-0460">Magnesium</keyword>
<evidence type="ECO:0000256" key="10">
    <source>
        <dbReference type="ARBA" id="ARBA00022840"/>
    </source>
</evidence>
<evidence type="ECO:0000256" key="3">
    <source>
        <dbReference type="ARBA" id="ARBA00022527"/>
    </source>
</evidence>
<evidence type="ECO:0000256" key="4">
    <source>
        <dbReference type="ARBA" id="ARBA00022553"/>
    </source>
</evidence>
<feature type="compositionally biased region" description="Polar residues" evidence="16">
    <location>
        <begin position="30"/>
        <end position="45"/>
    </location>
</feature>
<evidence type="ECO:0000256" key="16">
    <source>
        <dbReference type="SAM" id="MobiDB-lite"/>
    </source>
</evidence>
<feature type="domain" description="Protein kinase" evidence="17">
    <location>
        <begin position="63"/>
        <end position="320"/>
    </location>
</feature>
<keyword evidence="9" id="KW-0221">Differentiation</keyword>
<dbReference type="AlphaFoldDB" id="A0AAN8K7L8"/>
<dbReference type="Gene3D" id="1.10.510.10">
    <property type="entry name" value="Transferase(Phosphotransferase) domain 1"/>
    <property type="match status" value="1"/>
</dbReference>
<evidence type="ECO:0000313" key="18">
    <source>
        <dbReference type="EMBL" id="KAK6186049.1"/>
    </source>
</evidence>
<evidence type="ECO:0000256" key="1">
    <source>
        <dbReference type="ARBA" id="ARBA00001946"/>
    </source>
</evidence>
<name>A0AAN8K7L8_PATCE</name>
<evidence type="ECO:0000256" key="6">
    <source>
        <dbReference type="ARBA" id="ARBA00022723"/>
    </source>
</evidence>
<dbReference type="GO" id="GO:0035556">
    <property type="term" value="P:intracellular signal transduction"/>
    <property type="evidence" value="ECO:0007669"/>
    <property type="project" value="TreeGrafter"/>
</dbReference>
<dbReference type="InterPro" id="IPR017441">
    <property type="entry name" value="Protein_kinase_ATP_BS"/>
</dbReference>
<evidence type="ECO:0000256" key="13">
    <source>
        <dbReference type="ARBA" id="ARBA00022871"/>
    </source>
</evidence>
<keyword evidence="19" id="KW-1185">Reference proteome</keyword>
<dbReference type="GO" id="GO:0000226">
    <property type="term" value="P:microtubule cytoskeleton organization"/>
    <property type="evidence" value="ECO:0007669"/>
    <property type="project" value="TreeGrafter"/>
</dbReference>
<keyword evidence="2" id="KW-0217">Developmental protein</keyword>
<evidence type="ECO:0000313" key="19">
    <source>
        <dbReference type="Proteomes" id="UP001347796"/>
    </source>
</evidence>
<keyword evidence="6" id="KW-0479">Metal-binding</keyword>
<keyword evidence="7 14" id="KW-0547">Nucleotide-binding</keyword>
<evidence type="ECO:0000256" key="5">
    <source>
        <dbReference type="ARBA" id="ARBA00022679"/>
    </source>
</evidence>
<dbReference type="Pfam" id="PF00069">
    <property type="entry name" value="Pkinase"/>
    <property type="match status" value="1"/>
</dbReference>
<dbReference type="GO" id="GO:0005737">
    <property type="term" value="C:cytoplasm"/>
    <property type="evidence" value="ECO:0007669"/>
    <property type="project" value="TreeGrafter"/>
</dbReference>
<dbReference type="SMART" id="SM00220">
    <property type="entry name" value="S_TKc"/>
    <property type="match status" value="1"/>
</dbReference>
<keyword evidence="12" id="KW-0832">Ubl conjugation</keyword>
<feature type="binding site" evidence="14">
    <location>
        <position position="92"/>
    </location>
    <ligand>
        <name>ATP</name>
        <dbReference type="ChEBI" id="CHEBI:30616"/>
    </ligand>
</feature>
<dbReference type="GO" id="GO:0030154">
    <property type="term" value="P:cell differentiation"/>
    <property type="evidence" value="ECO:0007669"/>
    <property type="project" value="UniProtKB-KW"/>
</dbReference>
<evidence type="ECO:0000256" key="14">
    <source>
        <dbReference type="PROSITE-ProRule" id="PRU10141"/>
    </source>
</evidence>
<keyword evidence="3 15" id="KW-0723">Serine/threonine-protein kinase</keyword>
<evidence type="ECO:0000256" key="2">
    <source>
        <dbReference type="ARBA" id="ARBA00022473"/>
    </source>
</evidence>
<dbReference type="Proteomes" id="UP001347796">
    <property type="component" value="Unassembled WGS sequence"/>
</dbReference>
<evidence type="ECO:0000256" key="9">
    <source>
        <dbReference type="ARBA" id="ARBA00022782"/>
    </source>
</evidence>
<evidence type="ECO:0000259" key="17">
    <source>
        <dbReference type="PROSITE" id="PS50011"/>
    </source>
</evidence>
<feature type="region of interest" description="Disordered" evidence="16">
    <location>
        <begin position="26"/>
        <end position="45"/>
    </location>
</feature>
<evidence type="ECO:0000256" key="7">
    <source>
        <dbReference type="ARBA" id="ARBA00022741"/>
    </source>
</evidence>
<reference evidence="18 19" key="1">
    <citation type="submission" date="2024-01" db="EMBL/GenBank/DDBJ databases">
        <title>The genome of the rayed Mediterranean limpet Patella caerulea (Linnaeus, 1758).</title>
        <authorList>
            <person name="Anh-Thu Weber A."/>
            <person name="Halstead-Nussloch G."/>
        </authorList>
    </citation>
    <scope>NUCLEOTIDE SEQUENCE [LARGE SCALE GENOMIC DNA]</scope>
    <source>
        <strain evidence="18">AATW-2023a</strain>
        <tissue evidence="18">Whole specimen</tissue>
    </source>
</reference>
<protein>
    <recommendedName>
        <fullName evidence="17">Protein kinase domain-containing protein</fullName>
    </recommendedName>
</protein>
<accession>A0AAN8K7L8</accession>
<evidence type="ECO:0000256" key="8">
    <source>
        <dbReference type="ARBA" id="ARBA00022777"/>
    </source>
</evidence>
<feature type="compositionally biased region" description="Polar residues" evidence="16">
    <location>
        <begin position="373"/>
        <end position="388"/>
    </location>
</feature>
<keyword evidence="5" id="KW-0808">Transferase</keyword>
<dbReference type="InterPro" id="IPR047908">
    <property type="entry name" value="TSSK4_cat"/>
</dbReference>
<dbReference type="GO" id="GO:0007283">
    <property type="term" value="P:spermatogenesis"/>
    <property type="evidence" value="ECO:0007669"/>
    <property type="project" value="UniProtKB-KW"/>
</dbReference>
<dbReference type="GO" id="GO:0005524">
    <property type="term" value="F:ATP binding"/>
    <property type="evidence" value="ECO:0007669"/>
    <property type="project" value="UniProtKB-UniRule"/>
</dbReference>
<evidence type="ECO:0000256" key="15">
    <source>
        <dbReference type="RuleBase" id="RU000304"/>
    </source>
</evidence>
<comment type="caution">
    <text evidence="18">The sequence shown here is derived from an EMBL/GenBank/DDBJ whole genome shotgun (WGS) entry which is preliminary data.</text>
</comment>
<gene>
    <name evidence="18" type="ORF">SNE40_008160</name>
</gene>
<dbReference type="PROSITE" id="PS00108">
    <property type="entry name" value="PROTEIN_KINASE_ST"/>
    <property type="match status" value="1"/>
</dbReference>
<dbReference type="PANTHER" id="PTHR24346:SF102">
    <property type="entry name" value="TESTIS-SPECIFIC SERINE_THREONINE-PROTEIN KINASE 1"/>
    <property type="match status" value="1"/>
</dbReference>
<dbReference type="CDD" id="cd14162">
    <property type="entry name" value="STKc_TSSK4-like"/>
    <property type="match status" value="1"/>
</dbReference>
<sequence length="388" mass="43771">MSHGDETPETQGVRLPTIQVAIPEVKTPDVKSTTSSGGQLERASSSFNYRPNKRYQILESQGFVVGKTLGQGSYATVKAAYDVNRKHKVAIKVISKKKAPEDYLTKFLPREIEIVRILRHPALVTFYQVIETTSRFFLVMEIAENGDLLEAIRAQKQIPENQAGLWFKGLHDGILYMHGRGIVHRDLKCENLLIDTNNTLRITDFGFSRRNLRGKLGEIIYSETYCGSYAYAPPEILKGIPYNPFLAEIWSMGVVLYTMVFGRLPFDDSDHKRLLKQTQARVVFPAKSDVSEECRILILKMLMKGQERVPIHNIEHDNWFKTVCLQTEDKRVDGLTVKVSTAEKSTTDRKNQGSGKAGDQGMFLGVDEPGQKARTSTAKTVIPQNDDF</sequence>
<proteinExistence type="inferred from homology"/>
<dbReference type="PROSITE" id="PS00107">
    <property type="entry name" value="PROTEIN_KINASE_ATP"/>
    <property type="match status" value="1"/>
</dbReference>
<dbReference type="FunFam" id="1.10.510.10:FF:000658">
    <property type="entry name" value="Protein CBG12184"/>
    <property type="match status" value="1"/>
</dbReference>
<dbReference type="FunFam" id="3.30.200.20:FF:000042">
    <property type="entry name" value="Aurora kinase A"/>
    <property type="match status" value="1"/>
</dbReference>
<comment type="cofactor">
    <cofactor evidence="1">
        <name>Mg(2+)</name>
        <dbReference type="ChEBI" id="CHEBI:18420"/>
    </cofactor>
</comment>
<dbReference type="GO" id="GO:0000287">
    <property type="term" value="F:magnesium ion binding"/>
    <property type="evidence" value="ECO:0007669"/>
    <property type="project" value="UniProtKB-ARBA"/>
</dbReference>
<dbReference type="EMBL" id="JAZGQO010000006">
    <property type="protein sequence ID" value="KAK6186049.1"/>
    <property type="molecule type" value="Genomic_DNA"/>
</dbReference>
<dbReference type="PROSITE" id="PS50011">
    <property type="entry name" value="PROTEIN_KINASE_DOM"/>
    <property type="match status" value="1"/>
</dbReference>
<evidence type="ECO:0000256" key="12">
    <source>
        <dbReference type="ARBA" id="ARBA00022843"/>
    </source>
</evidence>
<dbReference type="InterPro" id="IPR011009">
    <property type="entry name" value="Kinase-like_dom_sf"/>
</dbReference>
<feature type="region of interest" description="Disordered" evidence="16">
    <location>
        <begin position="343"/>
        <end position="388"/>
    </location>
</feature>